<evidence type="ECO:0000256" key="8">
    <source>
        <dbReference type="SAM" id="Phobius"/>
    </source>
</evidence>
<evidence type="ECO:0000256" key="2">
    <source>
        <dbReference type="ARBA" id="ARBA00008538"/>
    </source>
</evidence>
<dbReference type="GO" id="GO:0034394">
    <property type="term" value="P:protein localization to cell surface"/>
    <property type="evidence" value="ECO:0007669"/>
    <property type="project" value="TreeGrafter"/>
</dbReference>
<sequence>MERSRNYDRTSNENFRGKIANDTDFGSRKTLLILAIVGGCFIVLWPKIFYPMIIGPGNSISLPTDGSAPLRQERSLPPHAGGLHPAMRERGRAIPTSHIVPRVEGRPDHVITQKMRPPMGGPGRVMPPQGGGGTMGIIMPLYTIGILLFFVYTIAKILRKNSNNEIYPEHIRVEAEKEFRDRVFNPEVLTSAIAGMPYYRQRKSQSPVRHLPTVEELRQQAAGDIEVDQLIQRLADTEAAMERIVVQMGNLSRTVKQNPSTQADIQGEDSDKKCCGIENNIHDELDESSPTVKIMGMETTASCEGGQKISRPTTPIIPHSHSNVEREKTPPKPIYLEGALPSQCELLVTDSETQAENIQEDADAAVVLSGKMTLSLISLDQIPASCEETNGNIEDDEEEIAKIVPENPEEIFLKQNGDVEVIQERNDKEIDVDDINEDEKMEEEEEEEEDEDEEVTVSEEEEGSDENLQNDEQDDAISSDDSDEVEEVVNKKNVQVKNEMMVKAKNDENIENEDEDDENDEEEEEEEGVEDDEEEEEEEEEEDDDEDEDDDTDEELLNSKQ</sequence>
<dbReference type="PANTHER" id="PTHR21723:SF3">
    <property type="entry name" value="PROTEIN RIC-3"/>
    <property type="match status" value="1"/>
</dbReference>
<dbReference type="AlphaFoldDB" id="A0AA39FQE6"/>
<name>A0AA39FQE6_9HYME</name>
<evidence type="ECO:0000313" key="11">
    <source>
        <dbReference type="Proteomes" id="UP001168990"/>
    </source>
</evidence>
<evidence type="ECO:0000259" key="9">
    <source>
        <dbReference type="Pfam" id="PF15361"/>
    </source>
</evidence>
<feature type="domain" description="Resistance to inhibitors of cholinesterase protein 3 N-terminal" evidence="9">
    <location>
        <begin position="40"/>
        <end position="245"/>
    </location>
</feature>
<keyword evidence="4" id="KW-0256">Endoplasmic reticulum</keyword>
<dbReference type="Proteomes" id="UP001168990">
    <property type="component" value="Unassembled WGS sequence"/>
</dbReference>
<gene>
    <name evidence="10" type="ORF">PV328_006795</name>
</gene>
<keyword evidence="5 8" id="KW-1133">Transmembrane helix</keyword>
<dbReference type="InterPro" id="IPR026160">
    <property type="entry name" value="Ric3"/>
</dbReference>
<evidence type="ECO:0000256" key="1">
    <source>
        <dbReference type="ARBA" id="ARBA00004586"/>
    </source>
</evidence>
<keyword evidence="11" id="KW-1185">Reference proteome</keyword>
<dbReference type="Pfam" id="PF15361">
    <property type="entry name" value="RIC3"/>
    <property type="match status" value="1"/>
</dbReference>
<evidence type="ECO:0000256" key="3">
    <source>
        <dbReference type="ARBA" id="ARBA00022692"/>
    </source>
</evidence>
<feature type="transmembrane region" description="Helical" evidence="8">
    <location>
        <begin position="31"/>
        <end position="53"/>
    </location>
</feature>
<accession>A0AA39FQE6</accession>
<evidence type="ECO:0000313" key="10">
    <source>
        <dbReference type="EMBL" id="KAK0173626.1"/>
    </source>
</evidence>
<dbReference type="EMBL" id="JAQQBS010000002">
    <property type="protein sequence ID" value="KAK0173626.1"/>
    <property type="molecule type" value="Genomic_DNA"/>
</dbReference>
<dbReference type="GO" id="GO:0007271">
    <property type="term" value="P:synaptic transmission, cholinergic"/>
    <property type="evidence" value="ECO:0007669"/>
    <property type="project" value="TreeGrafter"/>
</dbReference>
<protein>
    <recommendedName>
        <fullName evidence="9">Resistance to inhibitors of cholinesterase protein 3 N-terminal domain-containing protein</fullName>
    </recommendedName>
</protein>
<evidence type="ECO:0000256" key="5">
    <source>
        <dbReference type="ARBA" id="ARBA00022989"/>
    </source>
</evidence>
<dbReference type="GO" id="GO:0045202">
    <property type="term" value="C:synapse"/>
    <property type="evidence" value="ECO:0007669"/>
    <property type="project" value="GOC"/>
</dbReference>
<organism evidence="10 11">
    <name type="scientific">Microctonus aethiopoides</name>
    <dbReference type="NCBI Taxonomy" id="144406"/>
    <lineage>
        <taxon>Eukaryota</taxon>
        <taxon>Metazoa</taxon>
        <taxon>Ecdysozoa</taxon>
        <taxon>Arthropoda</taxon>
        <taxon>Hexapoda</taxon>
        <taxon>Insecta</taxon>
        <taxon>Pterygota</taxon>
        <taxon>Neoptera</taxon>
        <taxon>Endopterygota</taxon>
        <taxon>Hymenoptera</taxon>
        <taxon>Apocrita</taxon>
        <taxon>Ichneumonoidea</taxon>
        <taxon>Braconidae</taxon>
        <taxon>Euphorinae</taxon>
        <taxon>Microctonus</taxon>
    </lineage>
</organism>
<reference evidence="10" key="1">
    <citation type="journal article" date="2023" name="bioRxiv">
        <title>Scaffold-level genome assemblies of two parasitoid biocontrol wasps reveal the parthenogenesis mechanism and an associated novel virus.</title>
        <authorList>
            <person name="Inwood S."/>
            <person name="Skelly J."/>
            <person name="Guhlin J."/>
            <person name="Harrop T."/>
            <person name="Goldson S."/>
            <person name="Dearden P."/>
        </authorList>
    </citation>
    <scope>NUCLEOTIDE SEQUENCE</scope>
    <source>
        <strain evidence="10">Irish</strain>
        <tissue evidence="10">Whole body</tissue>
    </source>
</reference>
<feature type="compositionally biased region" description="Acidic residues" evidence="7">
    <location>
        <begin position="430"/>
        <end position="487"/>
    </location>
</feature>
<comment type="caution">
    <text evidence="10">The sequence shown here is derived from an EMBL/GenBank/DDBJ whole genome shotgun (WGS) entry which is preliminary data.</text>
</comment>
<feature type="region of interest" description="Disordered" evidence="7">
    <location>
        <begin position="1"/>
        <end position="21"/>
    </location>
</feature>
<dbReference type="GO" id="GO:0043025">
    <property type="term" value="C:neuronal cell body"/>
    <property type="evidence" value="ECO:0007669"/>
    <property type="project" value="TreeGrafter"/>
</dbReference>
<reference evidence="10" key="2">
    <citation type="submission" date="2023-03" db="EMBL/GenBank/DDBJ databases">
        <authorList>
            <person name="Inwood S.N."/>
            <person name="Skelly J.G."/>
            <person name="Guhlin J."/>
            <person name="Harrop T.W.R."/>
            <person name="Goldson S.G."/>
            <person name="Dearden P.K."/>
        </authorList>
    </citation>
    <scope>NUCLEOTIDE SEQUENCE</scope>
    <source>
        <strain evidence="10">Irish</strain>
        <tissue evidence="10">Whole body</tissue>
    </source>
</reference>
<feature type="transmembrane region" description="Helical" evidence="8">
    <location>
        <begin position="135"/>
        <end position="155"/>
    </location>
</feature>
<feature type="compositionally biased region" description="Acidic residues" evidence="7">
    <location>
        <begin position="509"/>
        <end position="561"/>
    </location>
</feature>
<feature type="region of interest" description="Disordered" evidence="7">
    <location>
        <begin position="423"/>
        <end position="561"/>
    </location>
</feature>
<keyword evidence="6 8" id="KW-0472">Membrane</keyword>
<dbReference type="PANTHER" id="PTHR21723">
    <property type="entry name" value="RESISTANCE TO INHIBITORS OF CHOLINESTERASE PROTEIN 3 RIC3"/>
    <property type="match status" value="1"/>
</dbReference>
<dbReference type="GO" id="GO:0043005">
    <property type="term" value="C:neuron projection"/>
    <property type="evidence" value="ECO:0007669"/>
    <property type="project" value="TreeGrafter"/>
</dbReference>
<proteinExistence type="inferred from homology"/>
<evidence type="ECO:0000256" key="7">
    <source>
        <dbReference type="SAM" id="MobiDB-lite"/>
    </source>
</evidence>
<dbReference type="GO" id="GO:0005789">
    <property type="term" value="C:endoplasmic reticulum membrane"/>
    <property type="evidence" value="ECO:0007669"/>
    <property type="project" value="UniProtKB-SubCell"/>
</dbReference>
<comment type="similarity">
    <text evidence="2">Belongs to the ric-3 family.</text>
</comment>
<keyword evidence="3 8" id="KW-0812">Transmembrane</keyword>
<evidence type="ECO:0000256" key="6">
    <source>
        <dbReference type="ARBA" id="ARBA00023136"/>
    </source>
</evidence>
<feature type="region of interest" description="Disordered" evidence="7">
    <location>
        <begin position="304"/>
        <end position="330"/>
    </location>
</feature>
<evidence type="ECO:0000256" key="4">
    <source>
        <dbReference type="ARBA" id="ARBA00022824"/>
    </source>
</evidence>
<comment type="subcellular location">
    <subcellularLocation>
        <location evidence="1">Endoplasmic reticulum membrane</location>
    </subcellularLocation>
</comment>
<dbReference type="InterPro" id="IPR032763">
    <property type="entry name" value="RIC3_N"/>
</dbReference>